<proteinExistence type="predicted"/>
<organism evidence="2 3">
    <name type="scientific">Glossina brevipalpis</name>
    <dbReference type="NCBI Taxonomy" id="37001"/>
    <lineage>
        <taxon>Eukaryota</taxon>
        <taxon>Metazoa</taxon>
        <taxon>Ecdysozoa</taxon>
        <taxon>Arthropoda</taxon>
        <taxon>Hexapoda</taxon>
        <taxon>Insecta</taxon>
        <taxon>Pterygota</taxon>
        <taxon>Neoptera</taxon>
        <taxon>Endopterygota</taxon>
        <taxon>Diptera</taxon>
        <taxon>Brachycera</taxon>
        <taxon>Muscomorpha</taxon>
        <taxon>Hippoboscoidea</taxon>
        <taxon>Glossinidae</taxon>
        <taxon>Glossina</taxon>
    </lineage>
</organism>
<feature type="region of interest" description="Disordered" evidence="1">
    <location>
        <begin position="37"/>
        <end position="69"/>
    </location>
</feature>
<sequence length="124" mass="14561">MNVKTDFKPVLTKAALVLPKKQEEFQAVIFEEPKCNSEKIKRQNEENGEHFQKSEAKAGNDEEEEGNIFDIKRTRHEVLKFAMNNQRVEKNRKKMMIYHLNEVGLNKLERSGELFINWAKIKLG</sequence>
<feature type="compositionally biased region" description="Basic and acidic residues" evidence="1">
    <location>
        <begin position="37"/>
        <end position="60"/>
    </location>
</feature>
<evidence type="ECO:0000256" key="1">
    <source>
        <dbReference type="SAM" id="MobiDB-lite"/>
    </source>
</evidence>
<dbReference type="EnsemblMetazoa" id="GBRI011965-RA">
    <property type="protein sequence ID" value="GBRI011965-PA"/>
    <property type="gene ID" value="GBRI011965"/>
</dbReference>
<dbReference type="Proteomes" id="UP000091820">
    <property type="component" value="Unassembled WGS sequence"/>
</dbReference>
<reference evidence="3" key="1">
    <citation type="submission" date="2014-03" db="EMBL/GenBank/DDBJ databases">
        <authorList>
            <person name="Aksoy S."/>
            <person name="Warren W."/>
            <person name="Wilson R.K."/>
        </authorList>
    </citation>
    <scope>NUCLEOTIDE SEQUENCE [LARGE SCALE GENOMIC DNA]</scope>
    <source>
        <strain evidence="3">IAEA</strain>
    </source>
</reference>
<dbReference type="STRING" id="37001.A0A1A9WA65"/>
<protein>
    <submittedName>
        <fullName evidence="2">Uncharacterized protein</fullName>
    </submittedName>
</protein>
<evidence type="ECO:0000313" key="3">
    <source>
        <dbReference type="Proteomes" id="UP000091820"/>
    </source>
</evidence>
<dbReference type="VEuPathDB" id="VectorBase:GBRI011965"/>
<dbReference type="AlphaFoldDB" id="A0A1A9WA65"/>
<name>A0A1A9WA65_9MUSC</name>
<reference evidence="2" key="2">
    <citation type="submission" date="2020-05" db="UniProtKB">
        <authorList>
            <consortium name="EnsemblMetazoa"/>
        </authorList>
    </citation>
    <scope>IDENTIFICATION</scope>
    <source>
        <strain evidence="2">IAEA</strain>
    </source>
</reference>
<dbReference type="Pfam" id="PF15375">
    <property type="entry name" value="FSAF1"/>
    <property type="match status" value="1"/>
</dbReference>
<dbReference type="InterPro" id="IPR027973">
    <property type="entry name" value="FSAF1-like"/>
</dbReference>
<keyword evidence="3" id="KW-1185">Reference proteome</keyword>
<evidence type="ECO:0000313" key="2">
    <source>
        <dbReference type="EnsemblMetazoa" id="GBRI011965-PA"/>
    </source>
</evidence>
<accession>A0A1A9WA65</accession>